<gene>
    <name evidence="2" type="ORF">A3F83_03335</name>
</gene>
<keyword evidence="1" id="KW-0472">Membrane</keyword>
<comment type="caution">
    <text evidence="2">The sequence shown here is derived from an EMBL/GenBank/DDBJ whole genome shotgun (WGS) entry which is preliminary data.</text>
</comment>
<evidence type="ECO:0000313" key="3">
    <source>
        <dbReference type="Proteomes" id="UP000179129"/>
    </source>
</evidence>
<feature type="transmembrane region" description="Helical" evidence="1">
    <location>
        <begin position="785"/>
        <end position="806"/>
    </location>
</feature>
<feature type="transmembrane region" description="Helical" evidence="1">
    <location>
        <begin position="328"/>
        <end position="349"/>
    </location>
</feature>
<feature type="transmembrane region" description="Helical" evidence="1">
    <location>
        <begin position="396"/>
        <end position="416"/>
    </location>
</feature>
<evidence type="ECO:0008006" key="4">
    <source>
        <dbReference type="Google" id="ProtNLM"/>
    </source>
</evidence>
<dbReference type="AlphaFoldDB" id="A0A1F5YQZ7"/>
<evidence type="ECO:0000256" key="1">
    <source>
        <dbReference type="SAM" id="Phobius"/>
    </source>
</evidence>
<feature type="transmembrane region" description="Helical" evidence="1">
    <location>
        <begin position="294"/>
        <end position="312"/>
    </location>
</feature>
<evidence type="ECO:0000313" key="2">
    <source>
        <dbReference type="EMBL" id="OGG02631.1"/>
    </source>
</evidence>
<keyword evidence="1" id="KW-1133">Transmembrane helix</keyword>
<name>A0A1F5YQZ7_9BACT</name>
<sequence length="809" mass="91843">MTFKKWAQSETFQACLFFILVTAAVNYEMLLGNHLPYYGGIDVSGYILPEIANIYQGMAGSSGWYPFLLCGVPAANFSMGVFFNPIQLLPRFFPILIAHSILIFLYMSLAGILMYIFLRRVVKLRFWAAILGSCIYYCLPSTLCFHTANSGIIISLAFAFFPVLVLLLLEAWIEKAFWKLIVFCAAVSLLIVLTWATFMVVYSVLFACLALSYLMSGIWLKKIDNKVFLKQLILTAVIVLIFLGPYFSYLLKETADSPRSLEGNFFAFLSAGGYLKALRSFITPVFPNFHAPSLLPLLGGLSFLSFLAIVFRRDSSLYQGENPKTTTLILFSIMMFISLVFFTSANPLIKMKALNALGSSFFYVAPLGFGFAASIMCAMGFDRIESGGIKPWERKIIGLSFLVIGLLYVYFWAALLAKLAGWRNPGTFLYSLLPAGLSTSLDRQYALYCSDDYGKLLLAVWLAITILVLSGWRRITGWNKLRHQSVYPPLIAGAILMQGWWMVKPTWDINSFFRTFEEQKEERYMRHLDARDRLFVDQEPGYQHRDDSPVPFALNYLQANVPVYYGARIADGLINVYSKRTYTFLGVTEQGLDFIRPLTQKKSWFRLDNALSGNRRKMLDMLNIKYIFSSDKLNVNDNLAYQGKGKIFEIYENLNALPKFSFYTEAKACSTVEETFTRITSEDFDPATECIVEDPLLAAELEGTERDSAKIREIDYLDDYIHCRVETGVPGIFKVSDSYHRYWHGYVDGREVAVFPVDYIFRGLLVPAGDHKVEMKFIEPLWLKYCLKATVACCLGILALAGIMAFRPR</sequence>
<proteinExistence type="predicted"/>
<feature type="transmembrane region" description="Helical" evidence="1">
    <location>
        <begin position="92"/>
        <end position="117"/>
    </location>
</feature>
<keyword evidence="1" id="KW-0812">Transmembrane</keyword>
<feature type="transmembrane region" description="Helical" evidence="1">
    <location>
        <begin position="176"/>
        <end position="195"/>
    </location>
</feature>
<dbReference type="Proteomes" id="UP000179129">
    <property type="component" value="Unassembled WGS sequence"/>
</dbReference>
<feature type="transmembrane region" description="Helical" evidence="1">
    <location>
        <begin position="232"/>
        <end position="251"/>
    </location>
</feature>
<feature type="transmembrane region" description="Helical" evidence="1">
    <location>
        <begin position="124"/>
        <end position="143"/>
    </location>
</feature>
<feature type="transmembrane region" description="Helical" evidence="1">
    <location>
        <begin position="361"/>
        <end position="381"/>
    </location>
</feature>
<protein>
    <recommendedName>
        <fullName evidence="4">Membrane protein 6-pyruvoyl-tetrahydropterin synthase-related domain-containing protein</fullName>
    </recommendedName>
</protein>
<dbReference type="STRING" id="1817867.A3F83_03335"/>
<dbReference type="EMBL" id="MFIX01000180">
    <property type="protein sequence ID" value="OGG02631.1"/>
    <property type="molecule type" value="Genomic_DNA"/>
</dbReference>
<feature type="transmembrane region" description="Helical" evidence="1">
    <location>
        <begin position="149"/>
        <end position="169"/>
    </location>
</feature>
<feature type="transmembrane region" description="Helical" evidence="1">
    <location>
        <begin position="453"/>
        <end position="472"/>
    </location>
</feature>
<feature type="transmembrane region" description="Helical" evidence="1">
    <location>
        <begin position="67"/>
        <end position="86"/>
    </location>
</feature>
<accession>A0A1F5YQZ7</accession>
<feature type="transmembrane region" description="Helical" evidence="1">
    <location>
        <begin position="201"/>
        <end position="220"/>
    </location>
</feature>
<reference evidence="2 3" key="1">
    <citation type="journal article" date="2016" name="Nat. Commun.">
        <title>Thousands of microbial genomes shed light on interconnected biogeochemical processes in an aquifer system.</title>
        <authorList>
            <person name="Anantharaman K."/>
            <person name="Brown C.T."/>
            <person name="Hug L.A."/>
            <person name="Sharon I."/>
            <person name="Castelle C.J."/>
            <person name="Probst A.J."/>
            <person name="Thomas B.C."/>
            <person name="Singh A."/>
            <person name="Wilkins M.J."/>
            <person name="Karaoz U."/>
            <person name="Brodie E.L."/>
            <person name="Williams K.H."/>
            <person name="Hubbard S.S."/>
            <person name="Banfield J.F."/>
        </authorList>
    </citation>
    <scope>NUCLEOTIDE SEQUENCE [LARGE SCALE GENOMIC DNA]</scope>
</reference>
<organism evidence="2 3">
    <name type="scientific">Candidatus Glassbacteria bacterium RIFCSPLOWO2_12_FULL_58_11</name>
    <dbReference type="NCBI Taxonomy" id="1817867"/>
    <lineage>
        <taxon>Bacteria</taxon>
        <taxon>Candidatus Glassiibacteriota</taxon>
    </lineage>
</organism>